<evidence type="ECO:0000256" key="3">
    <source>
        <dbReference type="ARBA" id="ARBA00022777"/>
    </source>
</evidence>
<dbReference type="Gene3D" id="2.60.200.20">
    <property type="match status" value="1"/>
</dbReference>
<dbReference type="PROSITE" id="PS50011">
    <property type="entry name" value="PROTEIN_KINASE_DOM"/>
    <property type="match status" value="1"/>
</dbReference>
<dbReference type="Pfam" id="PF00069">
    <property type="entry name" value="Pkinase"/>
    <property type="match status" value="1"/>
</dbReference>
<dbReference type="GO" id="GO:0005524">
    <property type="term" value="F:ATP binding"/>
    <property type="evidence" value="ECO:0007669"/>
    <property type="project" value="UniProtKB-KW"/>
</dbReference>
<dbReference type="InterPro" id="IPR008984">
    <property type="entry name" value="SMAD_FHA_dom_sf"/>
</dbReference>
<dbReference type="SUPFAM" id="SSF56112">
    <property type="entry name" value="Protein kinase-like (PK-like)"/>
    <property type="match status" value="1"/>
</dbReference>
<feature type="domain" description="FHA" evidence="5">
    <location>
        <begin position="664"/>
        <end position="723"/>
    </location>
</feature>
<keyword evidence="3 7" id="KW-0418">Kinase</keyword>
<accession>A0A1M6TG18</accession>
<dbReference type="InterPro" id="IPR025874">
    <property type="entry name" value="DZR"/>
</dbReference>
<keyword evidence="7" id="KW-0723">Serine/threonine-protein kinase</keyword>
<evidence type="ECO:0000256" key="1">
    <source>
        <dbReference type="ARBA" id="ARBA00022679"/>
    </source>
</evidence>
<dbReference type="RefSeq" id="WP_073477709.1">
    <property type="nucleotide sequence ID" value="NZ_FQZU01000027.1"/>
</dbReference>
<reference evidence="8" key="1">
    <citation type="submission" date="2016-11" db="EMBL/GenBank/DDBJ databases">
        <authorList>
            <person name="Varghese N."/>
            <person name="Submissions S."/>
        </authorList>
    </citation>
    <scope>NUCLEOTIDE SEQUENCE [LARGE SCALE GENOMIC DNA]</scope>
    <source>
        <strain evidence="8">DSM 16219</strain>
    </source>
</reference>
<dbReference type="InterPro" id="IPR000253">
    <property type="entry name" value="FHA_dom"/>
</dbReference>
<dbReference type="PANTHER" id="PTHR43289:SF6">
    <property type="entry name" value="SERINE_THREONINE-PROTEIN KINASE NEKL-3"/>
    <property type="match status" value="1"/>
</dbReference>
<name>A0A1M6TG18_9BACT</name>
<dbReference type="Gene3D" id="1.10.510.10">
    <property type="entry name" value="Transferase(Phosphotransferase) domain 1"/>
    <property type="match status" value="1"/>
</dbReference>
<dbReference type="OrthoDB" id="9801841at2"/>
<dbReference type="SUPFAM" id="SSF49879">
    <property type="entry name" value="SMAD/FHA domain"/>
    <property type="match status" value="1"/>
</dbReference>
<evidence type="ECO:0000259" key="6">
    <source>
        <dbReference type="PROSITE" id="PS50011"/>
    </source>
</evidence>
<dbReference type="PROSITE" id="PS50006">
    <property type="entry name" value="FHA_DOMAIN"/>
    <property type="match status" value="1"/>
</dbReference>
<sequence length="848" mass="92457">MAAFSPVRFGKYLLLDPIAVGGMAELFRAKMIGDAGFEKLIVVKKILPHLVQEKELVESFIYEARLAAHLQHENIIRTYDFGRMQDDYFISMEFLFGKNLRFVLEQAKAKRLSLGMGNILHIMALVCSGLDYAHSLTDFAGNDLSIVHRDISPPNIFITYDGHVKVVDFGVAKAASKNSTTQHGVIKGKVAYMSPEQALGQEIDHRSDIFAVGSILYEMVTGKMMYEGETMQVLAKAQKAEFEPAENLANIPRGLAIVLKRALAKDREERYQTCGAMQAGLEDVMVELSVRPSQRGLASYITALFDEELPKEQALLREVAAIQVQDDQLVPVEEAPPPKQQEEPSEKVLTLKKVRKPAPTAPCPSCGKPADPDLDYCPWCDAPIKGAAPIAPAQATMVSCLSCGKPVKAHYKVCNYCGANMQAGVPDRPGQNHPAAGVSPGQSANKLPVVIYFNAGKKIAERTMDFLEMAVANTGPAPVEGLKVAVRGTLIARVLEEKLPFPLEPGRPYALNVPGFLPRCAGNDSLHLSVEGRGKDGEPFFLLGTIPVEVSAKDEAAPNVNVNISAKGPLIVDLEDAIPGLTGKKSREEDPSAPQWIPLELHPDLEKQESASRKFPPACVSSQACALDEAVASAIHAVSPDAAPMAEFRCPDGTVYTIVPGASLLLGRKRDINHVPAFLFPEEAHEGENVKVSRNHCRIFVRKNRVFIRDTSSNGTFLGKERLPSKEDVMLSTGELVVVGGVLEMRADIFTNGKDIIAVRLKRQNNKTNERYILAHGPVPLGPGSGNPIQVAGAPKFLGAIYYNPLADKWLFRPLEGFAANGKDMILPPKKELSFGKAKCRFKILQQE</sequence>
<dbReference type="InterPro" id="IPR011009">
    <property type="entry name" value="Kinase-like_dom_sf"/>
</dbReference>
<evidence type="ECO:0000313" key="8">
    <source>
        <dbReference type="Proteomes" id="UP000183994"/>
    </source>
</evidence>
<gene>
    <name evidence="7" type="ORF">SAMN02745216_03668</name>
</gene>
<dbReference type="Gene3D" id="3.30.200.20">
    <property type="entry name" value="Phosphorylase Kinase, domain 1"/>
    <property type="match status" value="1"/>
</dbReference>
<evidence type="ECO:0000259" key="5">
    <source>
        <dbReference type="PROSITE" id="PS50006"/>
    </source>
</evidence>
<dbReference type="EMBL" id="FQZU01000027">
    <property type="protein sequence ID" value="SHK55927.1"/>
    <property type="molecule type" value="Genomic_DNA"/>
</dbReference>
<evidence type="ECO:0000256" key="4">
    <source>
        <dbReference type="ARBA" id="ARBA00022840"/>
    </source>
</evidence>
<dbReference type="SMART" id="SM00240">
    <property type="entry name" value="FHA"/>
    <property type="match status" value="1"/>
</dbReference>
<evidence type="ECO:0000313" key="7">
    <source>
        <dbReference type="EMBL" id="SHK55927.1"/>
    </source>
</evidence>
<organism evidence="7 8">
    <name type="scientific">Desulfatibacillum alkenivorans DSM 16219</name>
    <dbReference type="NCBI Taxonomy" id="1121393"/>
    <lineage>
        <taxon>Bacteria</taxon>
        <taxon>Pseudomonadati</taxon>
        <taxon>Thermodesulfobacteriota</taxon>
        <taxon>Desulfobacteria</taxon>
        <taxon>Desulfobacterales</taxon>
        <taxon>Desulfatibacillaceae</taxon>
        <taxon>Desulfatibacillum</taxon>
    </lineage>
</organism>
<proteinExistence type="predicted"/>
<dbReference type="GO" id="GO:0004674">
    <property type="term" value="F:protein serine/threonine kinase activity"/>
    <property type="evidence" value="ECO:0007669"/>
    <property type="project" value="UniProtKB-KW"/>
</dbReference>
<dbReference type="Pfam" id="PF12773">
    <property type="entry name" value="DZR"/>
    <property type="match status" value="1"/>
</dbReference>
<dbReference type="Pfam" id="PF00498">
    <property type="entry name" value="FHA"/>
    <property type="match status" value="1"/>
</dbReference>
<dbReference type="CDD" id="cd00060">
    <property type="entry name" value="FHA"/>
    <property type="match status" value="1"/>
</dbReference>
<dbReference type="PANTHER" id="PTHR43289">
    <property type="entry name" value="MITOGEN-ACTIVATED PROTEIN KINASE KINASE KINASE 20-RELATED"/>
    <property type="match status" value="1"/>
</dbReference>
<feature type="domain" description="Protein kinase" evidence="6">
    <location>
        <begin position="12"/>
        <end position="285"/>
    </location>
</feature>
<dbReference type="InterPro" id="IPR000719">
    <property type="entry name" value="Prot_kinase_dom"/>
</dbReference>
<keyword evidence="2" id="KW-0547">Nucleotide-binding</keyword>
<dbReference type="STRING" id="1121393.SAMN02745216_03668"/>
<keyword evidence="1" id="KW-0808">Transferase</keyword>
<dbReference type="Proteomes" id="UP000183994">
    <property type="component" value="Unassembled WGS sequence"/>
</dbReference>
<protein>
    <submittedName>
        <fullName evidence="7">Serine/threonine protein kinase</fullName>
    </submittedName>
</protein>
<dbReference type="AlphaFoldDB" id="A0A1M6TG18"/>
<keyword evidence="8" id="KW-1185">Reference proteome</keyword>
<keyword evidence="4" id="KW-0067">ATP-binding</keyword>
<dbReference type="CDD" id="cd14014">
    <property type="entry name" value="STKc_PknB_like"/>
    <property type="match status" value="1"/>
</dbReference>
<evidence type="ECO:0000256" key="2">
    <source>
        <dbReference type="ARBA" id="ARBA00022741"/>
    </source>
</evidence>